<dbReference type="InterPro" id="IPR001283">
    <property type="entry name" value="CRISP-related"/>
</dbReference>
<dbReference type="InterPro" id="IPR018244">
    <property type="entry name" value="Allrgn_V5/Tpx1_CS"/>
</dbReference>
<dbReference type="SMART" id="SM00198">
    <property type="entry name" value="SCP"/>
    <property type="match status" value="1"/>
</dbReference>
<protein>
    <submittedName>
        <fullName evidence="2">Uncharacterized protein</fullName>
    </submittedName>
</protein>
<dbReference type="PRINTS" id="PR00837">
    <property type="entry name" value="V5TPXLIKE"/>
</dbReference>
<sequence>MNLELTTLEQPPFPIAYRQQRDQLVCLSKLDGLQVTFKDCSHLVPLCSAAHENEDNDKEDDFEEQAESIWQERSLTEHEGSYWKVYMDQKGNEKHEVELRIRGDDSTSGPTFLGKIPKDAPIYNHVKDMLQSVQVGEPLEPNATRVAKGTTSPVGSVGPAMNMLKLKWDDELAAIAQAWANQCLDLEGATYGGRVNVNPHDQERSTIDGIHVGQNVYFTWSTNMTPRKDSDLLENAAKSWYDEINDLPDRKILQSFRTVSGPPVGHFTQIVWADTSYIGCGVSHFLCKGGDPDEEMGTCGLVVCNYKRGGNIISRPLFKESDEPECSDDTELEEETGLCVYSKGSEDGN</sequence>
<proteinExistence type="predicted"/>
<name>A0A7R8W3L0_9CRUS</name>
<dbReference type="EMBL" id="OB660328">
    <property type="protein sequence ID" value="CAD7224205.1"/>
    <property type="molecule type" value="Genomic_DNA"/>
</dbReference>
<feature type="region of interest" description="Disordered" evidence="1">
    <location>
        <begin position="320"/>
        <end position="349"/>
    </location>
</feature>
<evidence type="ECO:0000256" key="1">
    <source>
        <dbReference type="SAM" id="MobiDB-lite"/>
    </source>
</evidence>
<gene>
    <name evidence="2" type="ORF">CTOB1V02_LOCUS2175</name>
</gene>
<dbReference type="Gene3D" id="3.40.33.10">
    <property type="entry name" value="CAP"/>
    <property type="match status" value="1"/>
</dbReference>
<dbReference type="GO" id="GO:0005576">
    <property type="term" value="C:extracellular region"/>
    <property type="evidence" value="ECO:0007669"/>
    <property type="project" value="InterPro"/>
</dbReference>
<organism evidence="2">
    <name type="scientific">Cyprideis torosa</name>
    <dbReference type="NCBI Taxonomy" id="163714"/>
    <lineage>
        <taxon>Eukaryota</taxon>
        <taxon>Metazoa</taxon>
        <taxon>Ecdysozoa</taxon>
        <taxon>Arthropoda</taxon>
        <taxon>Crustacea</taxon>
        <taxon>Oligostraca</taxon>
        <taxon>Ostracoda</taxon>
        <taxon>Podocopa</taxon>
        <taxon>Podocopida</taxon>
        <taxon>Cytherocopina</taxon>
        <taxon>Cytheroidea</taxon>
        <taxon>Cytherideidae</taxon>
        <taxon>Cyprideis</taxon>
    </lineage>
</organism>
<dbReference type="CDD" id="cd05380">
    <property type="entry name" value="CAP_euk"/>
    <property type="match status" value="1"/>
</dbReference>
<accession>A0A7R8W3L0</accession>
<dbReference type="AlphaFoldDB" id="A0A7R8W3L0"/>
<feature type="compositionally biased region" description="Acidic residues" evidence="1">
    <location>
        <begin position="322"/>
        <end position="336"/>
    </location>
</feature>
<dbReference type="PROSITE" id="PS01009">
    <property type="entry name" value="CRISP_1"/>
    <property type="match status" value="1"/>
</dbReference>
<dbReference type="SUPFAM" id="SSF55797">
    <property type="entry name" value="PR-1-like"/>
    <property type="match status" value="1"/>
</dbReference>
<reference evidence="2" key="1">
    <citation type="submission" date="2020-11" db="EMBL/GenBank/DDBJ databases">
        <authorList>
            <person name="Tran Van P."/>
        </authorList>
    </citation>
    <scope>NUCLEOTIDE SEQUENCE</scope>
</reference>
<dbReference type="PROSITE" id="PS01010">
    <property type="entry name" value="CRISP_2"/>
    <property type="match status" value="1"/>
</dbReference>
<dbReference type="OrthoDB" id="414826at2759"/>
<dbReference type="InterPro" id="IPR035940">
    <property type="entry name" value="CAP_sf"/>
</dbReference>
<evidence type="ECO:0000313" key="2">
    <source>
        <dbReference type="EMBL" id="CAD7224205.1"/>
    </source>
</evidence>
<dbReference type="InterPro" id="IPR014044">
    <property type="entry name" value="CAP_dom"/>
</dbReference>
<dbReference type="Pfam" id="PF00188">
    <property type="entry name" value="CAP"/>
    <property type="match status" value="1"/>
</dbReference>
<dbReference type="PANTHER" id="PTHR10334">
    <property type="entry name" value="CYSTEINE-RICH SECRETORY PROTEIN-RELATED"/>
    <property type="match status" value="1"/>
</dbReference>